<reference evidence="2" key="2">
    <citation type="submission" date="2023-04" db="EMBL/GenBank/DDBJ databases">
        <authorList>
            <person name="Beletskiy A.V."/>
            <person name="Mardanov A.V."/>
            <person name="Ravin N.V."/>
        </authorList>
    </citation>
    <scope>NUCLEOTIDE SEQUENCE</scope>
    <source>
        <strain evidence="2">GKL-02</strain>
    </source>
</reference>
<dbReference type="InterPro" id="IPR043502">
    <property type="entry name" value="DNA/RNA_pol_sf"/>
</dbReference>
<gene>
    <name evidence="2" type="ORF">QJT81_16200</name>
</gene>
<name>A0AA95HAG4_9GAMM</name>
<evidence type="ECO:0000313" key="2">
    <source>
        <dbReference type="EMBL" id="WGZ93335.1"/>
    </source>
</evidence>
<comment type="similarity">
    <text evidence="1">Belongs to the bacterial reverse transcriptase family.</text>
</comment>
<dbReference type="AlphaFoldDB" id="A0AA95HAG4"/>
<dbReference type="PANTHER" id="PTHR34047:SF8">
    <property type="entry name" value="PROTEIN YKFC"/>
    <property type="match status" value="1"/>
</dbReference>
<dbReference type="InterPro" id="IPR051083">
    <property type="entry name" value="GrpII_Intron_Splice-Mob/Def"/>
</dbReference>
<sequence>MKRHCIRLADIAAIDNLMLAVWKAARGKHHRPDVIHFTQRLDYNLNKLAADILQAKAPYARYREFHIHDPKERLIHAACFEDRVLHHAIMNLAEPVFERTLVPTTYACRPGKGVHRAIAQVQANLRRYPWFVKTDISGYFPSIDHQILHDLLQRRFKGTDNRNNNTPDNRNNNIGFRLVLS</sequence>
<dbReference type="KEGG" id="tput:QJT81_16200"/>
<reference evidence="2" key="1">
    <citation type="journal article" date="2023" name="Int. J. Mol. Sci.">
        <title>Metagenomics Revealed a New Genus 'Candidatus Thiocaldithrix dubininis' gen. nov., sp. nov. and a New Species 'Candidatus Thiothrix putei' sp. nov. in the Family Thiotrichaceae, Some Members of Which Have Traits of Both Na+- and H+-Motive Energetics.</title>
        <authorList>
            <person name="Ravin N.V."/>
            <person name="Muntyan M.S."/>
            <person name="Smolyakov D.D."/>
            <person name="Rudenko T.S."/>
            <person name="Beletsky A.V."/>
            <person name="Mardanov A.V."/>
            <person name="Grabovich M.Y."/>
        </authorList>
    </citation>
    <scope>NUCLEOTIDE SEQUENCE</scope>
    <source>
        <strain evidence="2">GKL-02</strain>
    </source>
</reference>
<dbReference type="Proteomes" id="UP001301326">
    <property type="component" value="Chromosome"/>
</dbReference>
<dbReference type="SUPFAM" id="SSF56672">
    <property type="entry name" value="DNA/RNA polymerases"/>
    <property type="match status" value="1"/>
</dbReference>
<evidence type="ECO:0008006" key="3">
    <source>
        <dbReference type="Google" id="ProtNLM"/>
    </source>
</evidence>
<organism evidence="2">
    <name type="scientific">Candidatus Thiothrix putei</name>
    <dbReference type="NCBI Taxonomy" id="3080811"/>
    <lineage>
        <taxon>Bacteria</taxon>
        <taxon>Pseudomonadati</taxon>
        <taxon>Pseudomonadota</taxon>
        <taxon>Gammaproteobacteria</taxon>
        <taxon>Thiotrichales</taxon>
        <taxon>Thiotrichaceae</taxon>
        <taxon>Thiothrix</taxon>
    </lineage>
</organism>
<accession>A0AA95HAG4</accession>
<dbReference type="PANTHER" id="PTHR34047">
    <property type="entry name" value="NUCLEAR INTRON MATURASE 1, MITOCHONDRIAL-RELATED"/>
    <property type="match status" value="1"/>
</dbReference>
<evidence type="ECO:0000256" key="1">
    <source>
        <dbReference type="ARBA" id="ARBA00034120"/>
    </source>
</evidence>
<protein>
    <recommendedName>
        <fullName evidence="3">Reverse transcriptase domain-containing protein</fullName>
    </recommendedName>
</protein>
<dbReference type="EMBL" id="CP124756">
    <property type="protein sequence ID" value="WGZ93335.1"/>
    <property type="molecule type" value="Genomic_DNA"/>
</dbReference>
<proteinExistence type="inferred from homology"/>